<protein>
    <recommendedName>
        <fullName evidence="8">F-box/LRR-repeat protein 15</fullName>
    </recommendedName>
</protein>
<dbReference type="AlphaFoldDB" id="A0A803VHN5"/>
<dbReference type="GO" id="GO:0031146">
    <property type="term" value="P:SCF-dependent proteasomal ubiquitin-dependent protein catabolic process"/>
    <property type="evidence" value="ECO:0007669"/>
    <property type="project" value="TreeGrafter"/>
</dbReference>
<dbReference type="Proteomes" id="UP000016665">
    <property type="component" value="Chromosome 6"/>
</dbReference>
<comment type="subcellular location">
    <subcellularLocation>
        <location evidence="1">Cytoplasm</location>
    </subcellularLocation>
</comment>
<reference evidence="12" key="3">
    <citation type="submission" date="2025-09" db="UniProtKB">
        <authorList>
            <consortium name="Ensembl"/>
        </authorList>
    </citation>
    <scope>IDENTIFICATION</scope>
</reference>
<keyword evidence="3" id="KW-0963">Cytoplasm</keyword>
<dbReference type="GO" id="GO:0005737">
    <property type="term" value="C:cytoplasm"/>
    <property type="evidence" value="ECO:0007669"/>
    <property type="project" value="UniProtKB-SubCell"/>
</dbReference>
<evidence type="ECO:0000256" key="9">
    <source>
        <dbReference type="SAM" id="MobiDB-lite"/>
    </source>
</evidence>
<accession>A0A803VHN5</accession>
<keyword evidence="6" id="KW-0833">Ubl conjugation pathway</keyword>
<dbReference type="SUPFAM" id="SSF52047">
    <property type="entry name" value="RNI-like"/>
    <property type="match status" value="1"/>
</dbReference>
<keyword evidence="5" id="KW-0677">Repeat</keyword>
<feature type="compositionally biased region" description="Low complexity" evidence="9">
    <location>
        <begin position="223"/>
        <end position="235"/>
    </location>
</feature>
<reference evidence="12 13" key="1">
    <citation type="journal article" date="2012" name="Nature">
        <title>The genomic landscape of species divergence in Ficedula flycatchers.</title>
        <authorList>
            <person name="Ellegren H."/>
            <person name="Smeds L."/>
            <person name="Burri R."/>
            <person name="Olason P.I."/>
            <person name="Backstrom N."/>
            <person name="Kawakami T."/>
            <person name="Kunstner A."/>
            <person name="Makinen H."/>
            <person name="Nadachowska-Brzyska K."/>
            <person name="Qvarnstrom A."/>
            <person name="Uebbing S."/>
            <person name="Wolf J.B."/>
        </authorList>
    </citation>
    <scope>NUCLEOTIDE SEQUENCE [LARGE SCALE GENOMIC DNA]</scope>
</reference>
<dbReference type="SMART" id="SM00367">
    <property type="entry name" value="LRR_CC"/>
    <property type="match status" value="6"/>
</dbReference>
<evidence type="ECO:0000256" key="10">
    <source>
        <dbReference type="SAM" id="SignalP"/>
    </source>
</evidence>
<dbReference type="GeneTree" id="ENSGT00940000160250"/>
<gene>
    <name evidence="12" type="primary">FBXL15</name>
</gene>
<reference evidence="12" key="2">
    <citation type="submission" date="2025-08" db="UniProtKB">
        <authorList>
            <consortium name="Ensembl"/>
        </authorList>
    </citation>
    <scope>IDENTIFICATION</scope>
</reference>
<dbReference type="Ensembl" id="ENSFALT00000033654.1">
    <property type="protein sequence ID" value="ENSFALP00000022241.1"/>
    <property type="gene ID" value="ENSFALG00000007300.2"/>
</dbReference>
<comment type="pathway">
    <text evidence="2">Protein modification; protein ubiquitination.</text>
</comment>
<sequence>MILYIKGLCQVALFYFTVGSQEQSATTTRKERAVPVHGQGPFLTPTENFKPCIPCPLNEKCAVLTQPATGILGEQVLHVLGQTGWVASPSGKNTFLQNSFYILRKRAEQGAQVIAFQETWDHILEFIYCLWALLFCQVDIFVVPMPAAISNLMLHKSAGLGPDTEMESHALCRRCGVRVPHQRGPGARRCRSANRQRGGRSSVRSYGVVMATARAKGRTRPVPGAAEAGGAPAREGSARSRLAAWEDAGWERRAPGRGQPEAPSSRCELILPGSCSSLALWCLMMSVTPTRGCLLDLPWEDILVPHILCHLPLQQLLSLQRVSKSFQSLIQLYLANMRCFDSSQIGPAIPRAAFVNLLKDNEVLQQLALQNCSDWLTDRELLPVIGQNHHLHQIQLKGCAQLSRHALVAISLSCPNLRQLSLAHCEWVDSLSLRSLADHCKALEAVDLTACRQLKDEAICYLVQKCSRLKSLSLAVNANVGDVAVEETAKCCPELEHLDLTGCLRVKNDSIRVLAEYCPKLRSLKVKHCHNVAESSLGILRSRGVELDVEPPLQRALVLLQDVVGFAPFINLQI</sequence>
<dbReference type="Pfam" id="PF00646">
    <property type="entry name" value="F-box"/>
    <property type="match status" value="1"/>
</dbReference>
<evidence type="ECO:0000256" key="7">
    <source>
        <dbReference type="ARBA" id="ARBA00038495"/>
    </source>
</evidence>
<dbReference type="PANTHER" id="PTHR13318:SF179">
    <property type="entry name" value="F-BOX_LRR-REPEAT PROTEIN 15"/>
    <property type="match status" value="1"/>
</dbReference>
<evidence type="ECO:0000256" key="8">
    <source>
        <dbReference type="ARBA" id="ARBA00040698"/>
    </source>
</evidence>
<feature type="region of interest" description="Disordered" evidence="9">
    <location>
        <begin position="218"/>
        <end position="239"/>
    </location>
</feature>
<dbReference type="InterPro" id="IPR006553">
    <property type="entry name" value="Leu-rich_rpt_Cys-con_subtyp"/>
</dbReference>
<keyword evidence="13" id="KW-1185">Reference proteome</keyword>
<proteinExistence type="inferred from homology"/>
<keyword evidence="10" id="KW-0732">Signal</keyword>
<name>A0A803VHN5_FICAL</name>
<evidence type="ECO:0000256" key="2">
    <source>
        <dbReference type="ARBA" id="ARBA00004906"/>
    </source>
</evidence>
<keyword evidence="4" id="KW-0433">Leucine-rich repeat</keyword>
<evidence type="ECO:0000313" key="13">
    <source>
        <dbReference type="Proteomes" id="UP000016665"/>
    </source>
</evidence>
<organism evidence="12 13">
    <name type="scientific">Ficedula albicollis</name>
    <name type="common">Collared flycatcher</name>
    <name type="synonym">Muscicapa albicollis</name>
    <dbReference type="NCBI Taxonomy" id="59894"/>
    <lineage>
        <taxon>Eukaryota</taxon>
        <taxon>Metazoa</taxon>
        <taxon>Chordata</taxon>
        <taxon>Craniata</taxon>
        <taxon>Vertebrata</taxon>
        <taxon>Euteleostomi</taxon>
        <taxon>Archelosauria</taxon>
        <taxon>Archosauria</taxon>
        <taxon>Dinosauria</taxon>
        <taxon>Saurischia</taxon>
        <taxon>Theropoda</taxon>
        <taxon>Coelurosauria</taxon>
        <taxon>Aves</taxon>
        <taxon>Neognathae</taxon>
        <taxon>Neoaves</taxon>
        <taxon>Telluraves</taxon>
        <taxon>Australaves</taxon>
        <taxon>Passeriformes</taxon>
        <taxon>Muscicapidae</taxon>
        <taxon>Ficedula</taxon>
    </lineage>
</organism>
<dbReference type="FunFam" id="3.80.10.10:FF:000113">
    <property type="entry name" value="F-box/LRR-repeat protein 15 isoform X1"/>
    <property type="match status" value="1"/>
</dbReference>
<dbReference type="CDD" id="cd22126">
    <property type="entry name" value="F-box_FBXL15"/>
    <property type="match status" value="1"/>
</dbReference>
<dbReference type="InterPro" id="IPR032675">
    <property type="entry name" value="LRR_dom_sf"/>
</dbReference>
<evidence type="ECO:0000256" key="4">
    <source>
        <dbReference type="ARBA" id="ARBA00022614"/>
    </source>
</evidence>
<dbReference type="Gene3D" id="3.80.10.10">
    <property type="entry name" value="Ribonuclease Inhibitor"/>
    <property type="match status" value="1"/>
</dbReference>
<dbReference type="InterPro" id="IPR036047">
    <property type="entry name" value="F-box-like_dom_sf"/>
</dbReference>
<evidence type="ECO:0000256" key="3">
    <source>
        <dbReference type="ARBA" id="ARBA00022490"/>
    </source>
</evidence>
<evidence type="ECO:0000256" key="1">
    <source>
        <dbReference type="ARBA" id="ARBA00004496"/>
    </source>
</evidence>
<feature type="signal peptide" evidence="10">
    <location>
        <begin position="1"/>
        <end position="19"/>
    </location>
</feature>
<feature type="domain" description="F-box" evidence="11">
    <location>
        <begin position="294"/>
        <end position="331"/>
    </location>
</feature>
<dbReference type="GO" id="GO:0019005">
    <property type="term" value="C:SCF ubiquitin ligase complex"/>
    <property type="evidence" value="ECO:0007669"/>
    <property type="project" value="TreeGrafter"/>
</dbReference>
<evidence type="ECO:0000313" key="12">
    <source>
        <dbReference type="Ensembl" id="ENSFALP00000022241.1"/>
    </source>
</evidence>
<feature type="chain" id="PRO_5032726554" description="F-box/LRR-repeat protein 15" evidence="10">
    <location>
        <begin position="20"/>
        <end position="574"/>
    </location>
</feature>
<dbReference type="SUPFAM" id="SSF81383">
    <property type="entry name" value="F-box domain"/>
    <property type="match status" value="1"/>
</dbReference>
<evidence type="ECO:0000256" key="5">
    <source>
        <dbReference type="ARBA" id="ARBA00022737"/>
    </source>
</evidence>
<dbReference type="PANTHER" id="PTHR13318">
    <property type="entry name" value="PARTNER OF PAIRED, ISOFORM B-RELATED"/>
    <property type="match status" value="1"/>
</dbReference>
<evidence type="ECO:0000259" key="11">
    <source>
        <dbReference type="Pfam" id="PF00646"/>
    </source>
</evidence>
<dbReference type="InterPro" id="IPR001810">
    <property type="entry name" value="F-box_dom"/>
</dbReference>
<comment type="similarity">
    <text evidence="7">Belongs to the FBXL15 family.</text>
</comment>
<evidence type="ECO:0000256" key="6">
    <source>
        <dbReference type="ARBA" id="ARBA00022786"/>
    </source>
</evidence>